<evidence type="ECO:0000256" key="3">
    <source>
        <dbReference type="ARBA" id="ARBA00022801"/>
    </source>
</evidence>
<evidence type="ECO:0000313" key="5">
    <source>
        <dbReference type="EMBL" id="SOB59299.1"/>
    </source>
</evidence>
<feature type="binding site" evidence="4">
    <location>
        <position position="171"/>
    </location>
    <ligand>
        <name>a divalent metal cation</name>
        <dbReference type="ChEBI" id="CHEBI:60240"/>
        <label>2</label>
    </ligand>
</feature>
<dbReference type="EMBL" id="LT907975">
    <property type="protein sequence ID" value="SOB59299.1"/>
    <property type="molecule type" value="Genomic_DNA"/>
</dbReference>
<gene>
    <name evidence="5" type="primary">yabD</name>
    <name evidence="5" type="ORF">DPRO_2392</name>
</gene>
<feature type="binding site" evidence="4">
    <location>
        <position position="110"/>
    </location>
    <ligand>
        <name>a divalent metal cation</name>
        <dbReference type="ChEBI" id="CHEBI:60240"/>
        <label>1</label>
    </ligand>
</feature>
<dbReference type="GO" id="GO:0046872">
    <property type="term" value="F:metal ion binding"/>
    <property type="evidence" value="ECO:0007669"/>
    <property type="project" value="UniProtKB-KW"/>
</dbReference>
<accession>A0A2C8FBM7</accession>
<name>A0A2C8FBM7_9BACT</name>
<dbReference type="GO" id="GO:0016788">
    <property type="term" value="F:hydrolase activity, acting on ester bonds"/>
    <property type="evidence" value="ECO:0007669"/>
    <property type="project" value="InterPro"/>
</dbReference>
<proteinExistence type="inferred from homology"/>
<dbReference type="GO" id="GO:0004536">
    <property type="term" value="F:DNA nuclease activity"/>
    <property type="evidence" value="ECO:0007669"/>
    <property type="project" value="InterPro"/>
</dbReference>
<dbReference type="OrthoDB" id="9810005at2"/>
<reference evidence="6" key="1">
    <citation type="submission" date="2017-09" db="EMBL/GenBank/DDBJ databases">
        <authorList>
            <person name="Regsiter A."/>
            <person name="William W."/>
        </authorList>
    </citation>
    <scope>NUCLEOTIDE SEQUENCE [LARGE SCALE GENOMIC DNA]</scope>
    <source>
        <strain evidence="6">500-1</strain>
    </source>
</reference>
<dbReference type="PANTHER" id="PTHR46124:SF2">
    <property type="entry name" value="D-AMINOACYL-TRNA DEACYLASE"/>
    <property type="match status" value="1"/>
</dbReference>
<keyword evidence="3 5" id="KW-0378">Hydrolase</keyword>
<dbReference type="Gene3D" id="3.20.20.140">
    <property type="entry name" value="Metal-dependent hydrolases"/>
    <property type="match status" value="1"/>
</dbReference>
<keyword evidence="2 4" id="KW-0479">Metal-binding</keyword>
<evidence type="ECO:0000313" key="6">
    <source>
        <dbReference type="Proteomes" id="UP000219215"/>
    </source>
</evidence>
<dbReference type="NCBIfam" id="TIGR00010">
    <property type="entry name" value="YchF/TatD family DNA exonuclease"/>
    <property type="match status" value="1"/>
</dbReference>
<feature type="binding site" evidence="4">
    <location>
        <position position="221"/>
    </location>
    <ligand>
        <name>a divalent metal cation</name>
        <dbReference type="ChEBI" id="CHEBI:60240"/>
        <label>1</label>
    </ligand>
</feature>
<dbReference type="PROSITE" id="PS01091">
    <property type="entry name" value="TATD_3"/>
    <property type="match status" value="1"/>
</dbReference>
<dbReference type="EC" id="3.1.-.-" evidence="5"/>
<dbReference type="CDD" id="cd01310">
    <property type="entry name" value="TatD_DNAse"/>
    <property type="match status" value="1"/>
</dbReference>
<protein>
    <submittedName>
        <fullName evidence="5">Uncharacterized metal-dependent hydrolase YabD</fullName>
        <ecNumber evidence="5">3.1.-.-</ecNumber>
    </submittedName>
</protein>
<dbReference type="InterPro" id="IPR032466">
    <property type="entry name" value="Metal_Hydrolase"/>
</dbReference>
<feature type="binding site" evidence="4">
    <location>
        <position position="23"/>
    </location>
    <ligand>
        <name>a divalent metal cation</name>
        <dbReference type="ChEBI" id="CHEBI:60240"/>
        <label>1</label>
    </ligand>
</feature>
<evidence type="ECO:0000256" key="1">
    <source>
        <dbReference type="ARBA" id="ARBA00009275"/>
    </source>
</evidence>
<evidence type="ECO:0000256" key="4">
    <source>
        <dbReference type="PIRSR" id="PIRSR005902-1"/>
    </source>
</evidence>
<dbReference type="FunFam" id="3.20.20.140:FF:000005">
    <property type="entry name" value="TatD family hydrolase"/>
    <property type="match status" value="1"/>
</dbReference>
<feature type="binding site" evidence="4">
    <location>
        <position position="25"/>
    </location>
    <ligand>
        <name>a divalent metal cation</name>
        <dbReference type="ChEBI" id="CHEBI:60240"/>
        <label>1</label>
    </ligand>
</feature>
<comment type="similarity">
    <text evidence="1">Belongs to the metallo-dependent hydrolases superfamily. TatD-type hydrolase family.</text>
</comment>
<evidence type="ECO:0000256" key="2">
    <source>
        <dbReference type="ARBA" id="ARBA00022723"/>
    </source>
</evidence>
<dbReference type="InterPro" id="IPR001130">
    <property type="entry name" value="TatD-like"/>
</dbReference>
<dbReference type="GO" id="GO:0005829">
    <property type="term" value="C:cytosol"/>
    <property type="evidence" value="ECO:0007669"/>
    <property type="project" value="TreeGrafter"/>
</dbReference>
<dbReference type="InterPro" id="IPR018228">
    <property type="entry name" value="DNase_TatD-rel_CS"/>
</dbReference>
<dbReference type="PANTHER" id="PTHR46124">
    <property type="entry name" value="D-AMINOACYL-TRNA DEACYLASE"/>
    <property type="match status" value="1"/>
</dbReference>
<dbReference type="InterPro" id="IPR015991">
    <property type="entry name" value="TatD/YcfH-like"/>
</dbReference>
<sequence>MGKKKPRLEPEALELPLGGVDSHAHLDLEDFDEDREAMIARAAACGVEQIINVFLGPDAYERNKGMFDAHPQISFLLGVHPNNADTLTDEVLERMRRHFTEDDRLKGVGEIGLDYYWDRVPHEVQKTAFIKQLDLARELEMPVIIHSRDANADCIAILEEQGFKDYPVLWHCFGSGLELAQPVIDNGWYVSIPGPVTFRKTDDLQAAVARIPFDRLLIETDCPFLAPEPWRGKRNHPALVGFTAKRIAEIKGRPVADLWKMTGDNARRFFGLND</sequence>
<dbReference type="RefSeq" id="WP_097012187.1">
    <property type="nucleotide sequence ID" value="NZ_LT907975.1"/>
</dbReference>
<keyword evidence="6" id="KW-1185">Reference proteome</keyword>
<dbReference type="PIRSF" id="PIRSF005902">
    <property type="entry name" value="DNase_TatD"/>
    <property type="match status" value="1"/>
</dbReference>
<dbReference type="AlphaFoldDB" id="A0A2C8FBM7"/>
<dbReference type="KEGG" id="pprf:DPRO_2392"/>
<dbReference type="SUPFAM" id="SSF51556">
    <property type="entry name" value="Metallo-dependent hydrolases"/>
    <property type="match status" value="1"/>
</dbReference>
<dbReference type="Pfam" id="PF01026">
    <property type="entry name" value="TatD_DNase"/>
    <property type="match status" value="1"/>
</dbReference>
<feature type="binding site" evidence="4">
    <location>
        <position position="146"/>
    </location>
    <ligand>
        <name>a divalent metal cation</name>
        <dbReference type="ChEBI" id="CHEBI:60240"/>
        <label>2</label>
    </ligand>
</feature>
<dbReference type="Proteomes" id="UP000219215">
    <property type="component" value="Chromosome DPRO"/>
</dbReference>
<organism evidence="5 6">
    <name type="scientific">Pseudodesulfovibrio profundus</name>
    <dbReference type="NCBI Taxonomy" id="57320"/>
    <lineage>
        <taxon>Bacteria</taxon>
        <taxon>Pseudomonadati</taxon>
        <taxon>Thermodesulfobacteriota</taxon>
        <taxon>Desulfovibrionia</taxon>
        <taxon>Desulfovibrionales</taxon>
        <taxon>Desulfovibrionaceae</taxon>
    </lineage>
</organism>